<dbReference type="AlphaFoldDB" id="A0ABD1JCT4"/>
<comment type="caution">
    <text evidence="2">The sequence shown here is derived from an EMBL/GenBank/DDBJ whole genome shotgun (WGS) entry which is preliminary data.</text>
</comment>
<evidence type="ECO:0000259" key="1">
    <source>
        <dbReference type="Pfam" id="PF17921"/>
    </source>
</evidence>
<organism evidence="2 3">
    <name type="scientific">Coilia grayii</name>
    <name type="common">Gray's grenadier anchovy</name>
    <dbReference type="NCBI Taxonomy" id="363190"/>
    <lineage>
        <taxon>Eukaryota</taxon>
        <taxon>Metazoa</taxon>
        <taxon>Chordata</taxon>
        <taxon>Craniata</taxon>
        <taxon>Vertebrata</taxon>
        <taxon>Euteleostomi</taxon>
        <taxon>Actinopterygii</taxon>
        <taxon>Neopterygii</taxon>
        <taxon>Teleostei</taxon>
        <taxon>Clupei</taxon>
        <taxon>Clupeiformes</taxon>
        <taxon>Clupeoidei</taxon>
        <taxon>Engraulidae</taxon>
        <taxon>Coilinae</taxon>
        <taxon>Coilia</taxon>
    </lineage>
</organism>
<keyword evidence="3" id="KW-1185">Reference proteome</keyword>
<proteinExistence type="predicted"/>
<feature type="domain" description="Integrase zinc-binding" evidence="1">
    <location>
        <begin position="183"/>
        <end position="219"/>
    </location>
</feature>
<dbReference type="Proteomes" id="UP001591681">
    <property type="component" value="Unassembled WGS sequence"/>
</dbReference>
<evidence type="ECO:0000313" key="3">
    <source>
        <dbReference type="Proteomes" id="UP001591681"/>
    </source>
</evidence>
<dbReference type="Pfam" id="PF17921">
    <property type="entry name" value="Integrase_H2C2"/>
    <property type="match status" value="1"/>
</dbReference>
<sequence>MFEGAGSGVPVAKGEDGRSDVWVLEVDGAGPGVQMAGVDGRGPGVQVLEVDGGGPGVRVLEVDGGGPGVRVLEVDGAGPGVQVLEVDGGGPGVRVLEGGGPGVRVSTVEGAEPSGEAADEKAAGPGAWVAMVERIGSGSSSHSAKSRVVAALTWDIESQVQRALRDQPRPIACPDGRLFVLEGLRSQVLQWGHDSPVACHPGATRTKSLLAQRSWWPSLD</sequence>
<name>A0ABD1JCT4_9TELE</name>
<evidence type="ECO:0000313" key="2">
    <source>
        <dbReference type="EMBL" id="KAL2084964.1"/>
    </source>
</evidence>
<dbReference type="Gene3D" id="1.10.340.70">
    <property type="match status" value="1"/>
</dbReference>
<gene>
    <name evidence="2" type="ORF">ACEWY4_020482</name>
</gene>
<dbReference type="InterPro" id="IPR041588">
    <property type="entry name" value="Integrase_H2C2"/>
</dbReference>
<reference evidence="2 3" key="1">
    <citation type="submission" date="2024-09" db="EMBL/GenBank/DDBJ databases">
        <title>A chromosome-level genome assembly of Gray's grenadier anchovy, Coilia grayii.</title>
        <authorList>
            <person name="Fu Z."/>
        </authorList>
    </citation>
    <scope>NUCLEOTIDE SEQUENCE [LARGE SCALE GENOMIC DNA]</scope>
    <source>
        <strain evidence="2">G4</strain>
        <tissue evidence="2">Muscle</tissue>
    </source>
</reference>
<protein>
    <recommendedName>
        <fullName evidence="1">Integrase zinc-binding domain-containing protein</fullName>
    </recommendedName>
</protein>
<dbReference type="EMBL" id="JBHFQA010000017">
    <property type="protein sequence ID" value="KAL2084964.1"/>
    <property type="molecule type" value="Genomic_DNA"/>
</dbReference>
<accession>A0ABD1JCT4</accession>